<gene>
    <name evidence="1" type="ORF">ERICV_00978</name>
</gene>
<sequence length="67" mass="7727">MHLGMGRLSDVSWLLMDKVWFGPKIGRIKVGHKGKKIRELYEYKLGSDGAIRRDEVTNLDDLRNPCL</sequence>
<proteinExistence type="predicted"/>
<protein>
    <submittedName>
        <fullName evidence="1">Uncharacterized protein</fullName>
    </submittedName>
</protein>
<dbReference type="Proteomes" id="UP000464330">
    <property type="component" value="Chromosome"/>
</dbReference>
<organism evidence="1 2">
    <name type="scientific">Paenibacillus larvae subsp. larvae</name>
    <dbReference type="NCBI Taxonomy" id="147375"/>
    <lineage>
        <taxon>Bacteria</taxon>
        <taxon>Bacillati</taxon>
        <taxon>Bacillota</taxon>
        <taxon>Bacilli</taxon>
        <taxon>Bacillales</taxon>
        <taxon>Paenibacillaceae</taxon>
        <taxon>Paenibacillus</taxon>
    </lineage>
</organism>
<reference evidence="1 2" key="1">
    <citation type="journal article" date="2020" name="Int. J. Med. Microbiol.">
        <title>Discovery of Paenibacillus larvae ERIC V: Phenotypic and genomic comparison to genotypes ERIC I-IV reveal different inventories of virulence factors which correlate with epidemiological prevalences of American Foulbrood.</title>
        <authorList>
            <person name="Beims H."/>
            <person name="Bunk B."/>
            <person name="Erler S."/>
            <person name="Mohr K.I."/>
            <person name="Sproer C."/>
            <person name="Pradella S."/>
            <person name="Gunther G."/>
            <person name="Rohde M."/>
            <person name="von der Ohe W."/>
            <person name="Steinert M."/>
        </authorList>
    </citation>
    <scope>NUCLEOTIDE SEQUENCE [LARGE SCALE GENOMIC DNA]</scope>
    <source>
        <strain evidence="1">Eric_V</strain>
    </source>
</reference>
<dbReference type="AlphaFoldDB" id="A0A6C0QN95"/>
<accession>A0A6C0QN95</accession>
<evidence type="ECO:0000313" key="2">
    <source>
        <dbReference type="Proteomes" id="UP000464330"/>
    </source>
</evidence>
<evidence type="ECO:0000313" key="1">
    <source>
        <dbReference type="EMBL" id="QHZ50153.1"/>
    </source>
</evidence>
<name>A0A6C0QN95_9BACL</name>
<dbReference type="EMBL" id="CP019717">
    <property type="protein sequence ID" value="QHZ50153.1"/>
    <property type="molecule type" value="Genomic_DNA"/>
</dbReference>